<evidence type="ECO:0000256" key="1">
    <source>
        <dbReference type="SAM" id="Phobius"/>
    </source>
</evidence>
<organism evidence="2">
    <name type="scientific">Streptomyces pristinaespiralis</name>
    <dbReference type="NCBI Taxonomy" id="38300"/>
    <lineage>
        <taxon>Bacteria</taxon>
        <taxon>Bacillati</taxon>
        <taxon>Actinomycetota</taxon>
        <taxon>Actinomycetes</taxon>
        <taxon>Kitasatosporales</taxon>
        <taxon>Streptomycetaceae</taxon>
        <taxon>Streptomyces</taxon>
    </lineage>
</organism>
<dbReference type="KEGG" id="spri:SPRI_1215"/>
<dbReference type="Proteomes" id="UP000060513">
    <property type="component" value="Chromosome"/>
</dbReference>
<dbReference type="EMBL" id="CP011340">
    <property type="protein sequence ID" value="ALC19521.1"/>
    <property type="molecule type" value="Genomic_DNA"/>
</dbReference>
<protein>
    <submittedName>
        <fullName evidence="2">Uncharacterized protein</fullName>
    </submittedName>
</protein>
<evidence type="ECO:0000313" key="3">
    <source>
        <dbReference type="Proteomes" id="UP000060513"/>
    </source>
</evidence>
<name>A0A0M4D6S2_STRPR</name>
<sequence>MALMTTAAVDAAAASGWLHVTVIVVALSVLVHSLVRHNR</sequence>
<gene>
    <name evidence="2" type="ORF">SPRI_1215</name>
</gene>
<keyword evidence="1" id="KW-0472">Membrane</keyword>
<accession>A0A0M4D6S2</accession>
<reference evidence="2 3" key="1">
    <citation type="submission" date="2015-08" db="EMBL/GenBank/DDBJ databases">
        <title>Genome sequence of the pristinamycin over-producing bacterium Streptomyces pristinaespiralis HCCB10218.</title>
        <authorList>
            <person name="Tian J."/>
            <person name="Yang J."/>
            <person name="Li L."/>
            <person name="Ruan L."/>
            <person name="Wei W."/>
            <person name="Zheng G."/>
            <person name="Wei Z."/>
            <person name="Yang S."/>
            <person name="Ge M."/>
            <person name="Jiang W."/>
            <person name="Lu Y."/>
        </authorList>
    </citation>
    <scope>NUCLEOTIDE SEQUENCE [LARGE SCALE GENOMIC DNA]</scope>
    <source>
        <strain evidence="2 3">HCCB 10218</strain>
    </source>
</reference>
<keyword evidence="1" id="KW-1133">Transmembrane helix</keyword>
<feature type="transmembrane region" description="Helical" evidence="1">
    <location>
        <begin position="12"/>
        <end position="35"/>
    </location>
</feature>
<proteinExistence type="predicted"/>
<dbReference type="AlphaFoldDB" id="A0A0M4D6S2"/>
<dbReference type="PATRIC" id="fig|38300.4.peg.1298"/>
<keyword evidence="1" id="KW-0812">Transmembrane</keyword>
<evidence type="ECO:0000313" key="2">
    <source>
        <dbReference type="EMBL" id="ALC19521.1"/>
    </source>
</evidence>